<keyword evidence="2" id="KW-1185">Reference proteome</keyword>
<gene>
    <name evidence="1" type="ORF">H5S40_11525</name>
</gene>
<sequence length="123" mass="14775">MSKIIPTGRFKKQRKKVKKNPRWHNIFYGEVPFENDHRSPWKYVIECFLNDQEIPDYFYEHPINLTKQQRQEIKNRFGSLADLKIRGLDLHFDGHNGDHLLLYIRTNKDMIYLTGIGTHSDLF</sequence>
<proteinExistence type="predicted"/>
<reference evidence="1 2" key="1">
    <citation type="submission" date="2020-07" db="EMBL/GenBank/DDBJ databases">
        <title>Description of Limosilactobacillus balticus sp. nov., Limosilactobacillus agrestis sp. nov., Limosilactobacillus albertensis sp. nov., Limosilactobacillus rudii sp. nov., Limosilactobacillus fastidiosus sp. nov., five novel Limosilactobacillus species isolated from the vertebrate gastrointestinal tract, and proposal of 6 subspecies of Limosilactobacillus reuteri adapted to the gastrointestinal tract of specific vertebrate hosts.</title>
        <authorList>
            <person name="Li F."/>
            <person name="Cheng C."/>
            <person name="Zheng J."/>
            <person name="Quevedo R.M."/>
            <person name="Li J."/>
            <person name="Roos S."/>
            <person name="Gaenzle M.G."/>
            <person name="Walter J."/>
        </authorList>
    </citation>
    <scope>NUCLEOTIDE SEQUENCE [LARGE SCALE GENOMIC DNA]</scope>
    <source>
        <strain evidence="1 2">RRLNB_1_1</strain>
    </source>
</reference>
<comment type="caution">
    <text evidence="1">The sequence shown here is derived from an EMBL/GenBank/DDBJ whole genome shotgun (WGS) entry which is preliminary data.</text>
</comment>
<dbReference type="Proteomes" id="UP000518316">
    <property type="component" value="Unassembled WGS sequence"/>
</dbReference>
<dbReference type="AlphaFoldDB" id="A0A7W3TTU8"/>
<name>A0A7W3TTU8_9LACO</name>
<accession>A0A7W3TTU8</accession>
<dbReference type="RefSeq" id="WP_182599247.1">
    <property type="nucleotide sequence ID" value="NZ_JACIVC010000072.1"/>
</dbReference>
<evidence type="ECO:0000313" key="1">
    <source>
        <dbReference type="EMBL" id="MBB1070772.1"/>
    </source>
</evidence>
<dbReference type="InterPro" id="IPR035093">
    <property type="entry name" value="RelE/ParE_toxin_dom_sf"/>
</dbReference>
<dbReference type="Gene3D" id="3.30.2310.20">
    <property type="entry name" value="RelE-like"/>
    <property type="match status" value="1"/>
</dbReference>
<organism evidence="1 2">
    <name type="scientific">Limosilactobacillus albertensis</name>
    <dbReference type="NCBI Taxonomy" id="2759752"/>
    <lineage>
        <taxon>Bacteria</taxon>
        <taxon>Bacillati</taxon>
        <taxon>Bacillota</taxon>
        <taxon>Bacilli</taxon>
        <taxon>Lactobacillales</taxon>
        <taxon>Lactobacillaceae</taxon>
        <taxon>Limosilactobacillus</taxon>
    </lineage>
</organism>
<protein>
    <submittedName>
        <fullName evidence="1">Replication associated protein</fullName>
    </submittedName>
</protein>
<dbReference type="EMBL" id="JACIVC010000072">
    <property type="protein sequence ID" value="MBB1070772.1"/>
    <property type="molecule type" value="Genomic_DNA"/>
</dbReference>
<evidence type="ECO:0000313" key="2">
    <source>
        <dbReference type="Proteomes" id="UP000518316"/>
    </source>
</evidence>